<accession>A0A5P8WJX0</accession>
<dbReference type="KEGG" id="nsh:GXM_10134"/>
<evidence type="ECO:0000313" key="2">
    <source>
        <dbReference type="Proteomes" id="UP000326678"/>
    </source>
</evidence>
<organism evidence="1 2">
    <name type="scientific">Nostoc sphaeroides CCNUC1</name>
    <dbReference type="NCBI Taxonomy" id="2653204"/>
    <lineage>
        <taxon>Bacteria</taxon>
        <taxon>Bacillati</taxon>
        <taxon>Cyanobacteriota</taxon>
        <taxon>Cyanophyceae</taxon>
        <taxon>Nostocales</taxon>
        <taxon>Nostocaceae</taxon>
        <taxon>Nostoc</taxon>
    </lineage>
</organism>
<gene>
    <name evidence="1" type="ORF">GXM_10134</name>
</gene>
<protein>
    <submittedName>
        <fullName evidence="1">Uncharacterized protein</fullName>
    </submittedName>
</protein>
<dbReference type="AlphaFoldDB" id="A0A5P8WJX0"/>
<evidence type="ECO:0000313" key="1">
    <source>
        <dbReference type="EMBL" id="QFS52870.1"/>
    </source>
</evidence>
<dbReference type="EMBL" id="CP045232">
    <property type="protein sequence ID" value="QFS52870.1"/>
    <property type="molecule type" value="Genomic_DNA"/>
</dbReference>
<reference evidence="1 2" key="1">
    <citation type="submission" date="2019-10" db="EMBL/GenBank/DDBJ databases">
        <title>Genomic and transcriptomic insights into the perfect genentic adaptation of a filamentous nitrogen-fixing cyanobacterium to rice fields.</title>
        <authorList>
            <person name="Chen Z."/>
        </authorList>
    </citation>
    <scope>NUCLEOTIDE SEQUENCE [LARGE SCALE GENOMIC DNA]</scope>
    <source>
        <strain evidence="1">CCNUC1</strain>
    </source>
</reference>
<name>A0A5P8WJX0_9NOSO</name>
<sequence>MYCYHSPHNINNMSESEILEWAESMFERPKALQELPLILAPECLFQTPQKLRRQSPVIKTNLDAWMNRAREDDELLQIERRFIPKAEIYIPDTSDGKQFFTIAKAFGEIPMLPGVIPKNQNQGYWLKTLHYLHQARAVLFAHKLLGVIPNPLEKQGLFQEYLPETSIHNLDLITNVDLAEYQLIKSGESYIQQWVAEQNIVYPFNNPFELFLSIHRQAFLHGWSLGPACQESKWFSIEQQEEFLAVRIRLLEQTPWIKREDKRGTYQQQEQEYLKFLKKYQWYGYFILALRSHHWSQEKSWQQYTRALKAAKTAYIDDFYWQGGQPYKAQEMQVGEQLHQTRKTKKRQRVEGVVNILGYILWQWA</sequence>
<proteinExistence type="predicted"/>
<keyword evidence="2" id="KW-1185">Reference proteome</keyword>
<dbReference type="Proteomes" id="UP000326678">
    <property type="component" value="Chromosome pGXM05"/>
</dbReference>